<dbReference type="AlphaFoldDB" id="A0A418PSG1"/>
<keyword evidence="3" id="KW-1185">Reference proteome</keyword>
<comment type="caution">
    <text evidence="2">The sequence shown here is derived from an EMBL/GenBank/DDBJ whole genome shotgun (WGS) entry which is preliminary data.</text>
</comment>
<dbReference type="EMBL" id="QXML01000004">
    <property type="protein sequence ID" value="RIW15816.1"/>
    <property type="molecule type" value="Genomic_DNA"/>
</dbReference>
<protein>
    <submittedName>
        <fullName evidence="2">Uncharacterized protein</fullName>
    </submittedName>
</protein>
<name>A0A418PSG1_9BACT</name>
<gene>
    <name evidence="2" type="ORF">D0X99_10355</name>
</gene>
<organism evidence="2 3">
    <name type="scientific">Algoriphagus lacus</name>
    <dbReference type="NCBI Taxonomy" id="2056311"/>
    <lineage>
        <taxon>Bacteria</taxon>
        <taxon>Pseudomonadati</taxon>
        <taxon>Bacteroidota</taxon>
        <taxon>Cytophagia</taxon>
        <taxon>Cytophagales</taxon>
        <taxon>Cyclobacteriaceae</taxon>
        <taxon>Algoriphagus</taxon>
    </lineage>
</organism>
<reference evidence="2 3" key="1">
    <citation type="submission" date="2018-09" db="EMBL/GenBank/DDBJ databases">
        <authorList>
            <person name="Wang X."/>
            <person name="Du Z."/>
        </authorList>
    </citation>
    <scope>NUCLEOTIDE SEQUENCE [LARGE SCALE GENOMIC DNA]</scope>
    <source>
        <strain evidence="2 3">N3</strain>
    </source>
</reference>
<evidence type="ECO:0000256" key="1">
    <source>
        <dbReference type="SAM" id="MobiDB-lite"/>
    </source>
</evidence>
<dbReference type="Proteomes" id="UP000283522">
    <property type="component" value="Unassembled WGS sequence"/>
</dbReference>
<sequence length="72" mass="8488">MDFNLTIRRSHQFFDNKAFPKRSNFRYRSAKKDNHQFLIKSHETEIFRSALPQPHEGPFSHAGKGQEIQTKG</sequence>
<proteinExistence type="predicted"/>
<evidence type="ECO:0000313" key="3">
    <source>
        <dbReference type="Proteomes" id="UP000283522"/>
    </source>
</evidence>
<feature type="region of interest" description="Disordered" evidence="1">
    <location>
        <begin position="51"/>
        <end position="72"/>
    </location>
</feature>
<evidence type="ECO:0000313" key="2">
    <source>
        <dbReference type="EMBL" id="RIW15816.1"/>
    </source>
</evidence>
<accession>A0A418PSG1</accession>